<dbReference type="InterPro" id="IPR007730">
    <property type="entry name" value="SPOR-like_dom"/>
</dbReference>
<evidence type="ECO:0000313" key="5">
    <source>
        <dbReference type="Proteomes" id="UP000233350"/>
    </source>
</evidence>
<dbReference type="Gene3D" id="3.30.70.1070">
    <property type="entry name" value="Sporulation related repeat"/>
    <property type="match status" value="1"/>
</dbReference>
<dbReference type="InterPro" id="IPR052521">
    <property type="entry name" value="Cell_div_SPOR-domain"/>
</dbReference>
<evidence type="ECO:0000313" key="4">
    <source>
        <dbReference type="EMBL" id="PKT80362.1"/>
    </source>
</evidence>
<dbReference type="GO" id="GO:0032153">
    <property type="term" value="C:cell division site"/>
    <property type="evidence" value="ECO:0007669"/>
    <property type="project" value="TreeGrafter"/>
</dbReference>
<dbReference type="GO" id="GO:0042834">
    <property type="term" value="F:peptidoglycan binding"/>
    <property type="evidence" value="ECO:0007669"/>
    <property type="project" value="InterPro"/>
</dbReference>
<comment type="caution">
    <text evidence="4">The sequence shown here is derived from an EMBL/GenBank/DDBJ whole genome shotgun (WGS) entry which is preliminary data.</text>
</comment>
<feature type="compositionally biased region" description="Low complexity" evidence="1">
    <location>
        <begin position="101"/>
        <end position="113"/>
    </location>
</feature>
<evidence type="ECO:0000256" key="2">
    <source>
        <dbReference type="SAM" id="Phobius"/>
    </source>
</evidence>
<dbReference type="GO" id="GO:0032506">
    <property type="term" value="P:cytokinetic process"/>
    <property type="evidence" value="ECO:0007669"/>
    <property type="project" value="TreeGrafter"/>
</dbReference>
<proteinExistence type="predicted"/>
<dbReference type="PROSITE" id="PS51724">
    <property type="entry name" value="SPOR"/>
    <property type="match status" value="1"/>
</dbReference>
<organism evidence="4 5">
    <name type="scientific">Helicobacter winghamensis</name>
    <dbReference type="NCBI Taxonomy" id="157268"/>
    <lineage>
        <taxon>Bacteria</taxon>
        <taxon>Pseudomonadati</taxon>
        <taxon>Campylobacterota</taxon>
        <taxon>Epsilonproteobacteria</taxon>
        <taxon>Campylobacterales</taxon>
        <taxon>Helicobacteraceae</taxon>
        <taxon>Helicobacter</taxon>
    </lineage>
</organism>
<keyword evidence="2" id="KW-0472">Membrane</keyword>
<dbReference type="STRING" id="556267.HWAG_00878"/>
<name>A0A2N3PI55_9HELI</name>
<keyword evidence="5" id="KW-1185">Reference proteome</keyword>
<sequence>MRFIRKNAEHLGQDICKGEKMTELESKKEQKELELDDLLISGSDDADELKESGSKKIILLSAIGVLLFAVVILVVYMLQGDSKQEEVQMEAQKPLERVEHQASNSQASNTQSNDFGQEPIQGSGNADDQFQRIIEQIKAEQAKQGGQNLPSAPESKPIESAMPTAPTKPQAVKPETPKIESIKQNPADSFKNVKASDPALQGSEATKGFYVQVGSFSKFSPNKQLMGLIEAEKLSYRMQKAGDNNRLLIGPFASKQEAQNKLGEIREKINKDAFIKEIK</sequence>
<dbReference type="InterPro" id="IPR036680">
    <property type="entry name" value="SPOR-like_sf"/>
</dbReference>
<evidence type="ECO:0000256" key="1">
    <source>
        <dbReference type="SAM" id="MobiDB-lite"/>
    </source>
</evidence>
<protein>
    <recommendedName>
        <fullName evidence="3">SPOR domain-containing protein</fullName>
    </recommendedName>
</protein>
<gene>
    <name evidence="4" type="ORF">BCM31_03195</name>
</gene>
<dbReference type="PANTHER" id="PTHR38687">
    <property type="entry name" value="CELL DIVISION PROTEIN DEDD-RELATED"/>
    <property type="match status" value="1"/>
</dbReference>
<dbReference type="PANTHER" id="PTHR38687:SF1">
    <property type="entry name" value="CELL DIVISION PROTEIN DEDD"/>
    <property type="match status" value="1"/>
</dbReference>
<dbReference type="Proteomes" id="UP000233350">
    <property type="component" value="Unassembled WGS sequence"/>
</dbReference>
<dbReference type="AlphaFoldDB" id="A0A2N3PI55"/>
<reference evidence="4 5" key="1">
    <citation type="submission" date="2016-07" db="EMBL/GenBank/DDBJ databases">
        <title>Detection of Helicobacter winghamensis from caecal content of red fox (Vulpes vulpes).</title>
        <authorList>
            <person name="Zanoni R.G."/>
            <person name="Florio D."/>
            <person name="Caffara M."/>
            <person name="Renzi M."/>
            <person name="Parisi A."/>
            <person name="Pasquali F."/>
            <person name="Manfreda G."/>
        </authorList>
    </citation>
    <scope>NUCLEOTIDE SEQUENCE [LARGE SCALE GENOMIC DNA]</scope>
    <source>
        <strain evidence="4 5">295_13</strain>
    </source>
</reference>
<dbReference type="SUPFAM" id="SSF110997">
    <property type="entry name" value="Sporulation related repeat"/>
    <property type="match status" value="1"/>
</dbReference>
<accession>A0A2N3PI55</accession>
<keyword evidence="2" id="KW-0812">Transmembrane</keyword>
<dbReference type="Pfam" id="PF05036">
    <property type="entry name" value="SPOR"/>
    <property type="match status" value="1"/>
</dbReference>
<dbReference type="EMBL" id="MBPK01000043">
    <property type="protein sequence ID" value="PKT80362.1"/>
    <property type="molecule type" value="Genomic_DNA"/>
</dbReference>
<feature type="region of interest" description="Disordered" evidence="1">
    <location>
        <begin position="141"/>
        <end position="177"/>
    </location>
</feature>
<dbReference type="OrthoDB" id="5372972at2"/>
<dbReference type="GO" id="GO:0030428">
    <property type="term" value="C:cell septum"/>
    <property type="evidence" value="ECO:0007669"/>
    <property type="project" value="TreeGrafter"/>
</dbReference>
<feature type="transmembrane region" description="Helical" evidence="2">
    <location>
        <begin position="57"/>
        <end position="78"/>
    </location>
</feature>
<feature type="region of interest" description="Disordered" evidence="1">
    <location>
        <begin position="88"/>
        <end position="125"/>
    </location>
</feature>
<feature type="domain" description="SPOR" evidence="3">
    <location>
        <begin position="203"/>
        <end position="278"/>
    </location>
</feature>
<evidence type="ECO:0000259" key="3">
    <source>
        <dbReference type="PROSITE" id="PS51724"/>
    </source>
</evidence>
<keyword evidence="2" id="KW-1133">Transmembrane helix</keyword>